<feature type="transmembrane region" description="Helical" evidence="1">
    <location>
        <begin position="50"/>
        <end position="71"/>
    </location>
</feature>
<dbReference type="Pfam" id="PF04367">
    <property type="entry name" value="DUF502"/>
    <property type="match status" value="1"/>
</dbReference>
<proteinExistence type="predicted"/>
<dbReference type="EMBL" id="BJMH01000004">
    <property type="protein sequence ID" value="GEB31507.1"/>
    <property type="molecule type" value="Genomic_DNA"/>
</dbReference>
<name>A0A4Y3PDP5_BREPA</name>
<organism evidence="2 3">
    <name type="scientific">Brevibacillus parabrevis</name>
    <dbReference type="NCBI Taxonomy" id="54914"/>
    <lineage>
        <taxon>Bacteria</taxon>
        <taxon>Bacillati</taxon>
        <taxon>Bacillota</taxon>
        <taxon>Bacilli</taxon>
        <taxon>Bacillales</taxon>
        <taxon>Paenibacillaceae</taxon>
        <taxon>Brevibacillus</taxon>
    </lineage>
</organism>
<dbReference type="GeneID" id="87613864"/>
<dbReference type="Proteomes" id="UP000316882">
    <property type="component" value="Unassembled WGS sequence"/>
</dbReference>
<keyword evidence="1" id="KW-0472">Membrane</keyword>
<evidence type="ECO:0000313" key="2">
    <source>
        <dbReference type="EMBL" id="GEB31507.1"/>
    </source>
</evidence>
<sequence>MKRVIRYFLEGLLYVIPLAVTIYILYYIFATVDSWFYNLARNNFPLHFPGIGVLITIVGITVVGFLASNVLTRGVLSIVDRLFEKVPFIKLIYTSIKDLIGAFVGDKKSFDKPVLVTLSKDTGAKVIGFITKESMDTYGLADHVAVYLPQSYNFAGNLLLFPSEQVQPLDMDSADVMAFLVSGGVSGKKTAAKAENEAAGQG</sequence>
<accession>A0A4Y3PDP5</accession>
<dbReference type="PANTHER" id="PTHR31876">
    <property type="entry name" value="COV-LIKE PROTEIN 1"/>
    <property type="match status" value="1"/>
</dbReference>
<dbReference type="RefSeq" id="WP_122965754.1">
    <property type="nucleotide sequence ID" value="NZ_BJMH01000004.1"/>
</dbReference>
<gene>
    <name evidence="2" type="ORF">BPA01_10870</name>
</gene>
<dbReference type="AlphaFoldDB" id="A0A4Y3PDP5"/>
<comment type="caution">
    <text evidence="2">The sequence shown here is derived from an EMBL/GenBank/DDBJ whole genome shotgun (WGS) entry which is preliminary data.</text>
</comment>
<dbReference type="STRING" id="54914.AV540_23050"/>
<keyword evidence="3" id="KW-1185">Reference proteome</keyword>
<reference evidence="2 3" key="1">
    <citation type="submission" date="2019-06" db="EMBL/GenBank/DDBJ databases">
        <title>Whole genome shotgun sequence of Brevibacillus parabrevis NBRC 12334.</title>
        <authorList>
            <person name="Hosoyama A."/>
            <person name="Uohara A."/>
            <person name="Ohji S."/>
            <person name="Ichikawa N."/>
        </authorList>
    </citation>
    <scope>NUCLEOTIDE SEQUENCE [LARGE SCALE GENOMIC DNA]</scope>
    <source>
        <strain evidence="2 3">NBRC 12334</strain>
    </source>
</reference>
<dbReference type="InterPro" id="IPR007462">
    <property type="entry name" value="COV1-like"/>
</dbReference>
<evidence type="ECO:0000256" key="1">
    <source>
        <dbReference type="SAM" id="Phobius"/>
    </source>
</evidence>
<keyword evidence="1" id="KW-0812">Transmembrane</keyword>
<keyword evidence="1" id="KW-1133">Transmembrane helix</keyword>
<dbReference type="PANTHER" id="PTHR31876:SF26">
    <property type="entry name" value="PROTEIN LIKE COV 2"/>
    <property type="match status" value="1"/>
</dbReference>
<evidence type="ECO:0000313" key="3">
    <source>
        <dbReference type="Proteomes" id="UP000316882"/>
    </source>
</evidence>
<protein>
    <submittedName>
        <fullName evidence="2">Membrane protein</fullName>
    </submittedName>
</protein>
<feature type="transmembrane region" description="Helical" evidence="1">
    <location>
        <begin position="12"/>
        <end position="30"/>
    </location>
</feature>